<name>A0A5C6B8V2_9PLAN</name>
<dbReference type="AlphaFoldDB" id="A0A5C6B8V2"/>
<evidence type="ECO:0000256" key="1">
    <source>
        <dbReference type="SAM" id="MobiDB-lite"/>
    </source>
</evidence>
<evidence type="ECO:0000313" key="3">
    <source>
        <dbReference type="Proteomes" id="UP000320735"/>
    </source>
</evidence>
<gene>
    <name evidence="2" type="ORF">CA54_53480</name>
</gene>
<keyword evidence="3" id="KW-1185">Reference proteome</keyword>
<proteinExistence type="predicted"/>
<protein>
    <submittedName>
        <fullName evidence="2">Uncharacterized protein</fullName>
    </submittedName>
</protein>
<organism evidence="2 3">
    <name type="scientific">Symmachiella macrocystis</name>
    <dbReference type="NCBI Taxonomy" id="2527985"/>
    <lineage>
        <taxon>Bacteria</taxon>
        <taxon>Pseudomonadati</taxon>
        <taxon>Planctomycetota</taxon>
        <taxon>Planctomycetia</taxon>
        <taxon>Planctomycetales</taxon>
        <taxon>Planctomycetaceae</taxon>
        <taxon>Symmachiella</taxon>
    </lineage>
</organism>
<reference evidence="2 3" key="1">
    <citation type="submission" date="2019-02" db="EMBL/GenBank/DDBJ databases">
        <title>Deep-cultivation of Planctomycetes and their phenomic and genomic characterization uncovers novel biology.</title>
        <authorList>
            <person name="Wiegand S."/>
            <person name="Jogler M."/>
            <person name="Boedeker C."/>
            <person name="Pinto D."/>
            <person name="Vollmers J."/>
            <person name="Rivas-Marin E."/>
            <person name="Kohn T."/>
            <person name="Peeters S.H."/>
            <person name="Heuer A."/>
            <person name="Rast P."/>
            <person name="Oberbeckmann S."/>
            <person name="Bunk B."/>
            <person name="Jeske O."/>
            <person name="Meyerdierks A."/>
            <person name="Storesund J.E."/>
            <person name="Kallscheuer N."/>
            <person name="Luecker S."/>
            <person name="Lage O.M."/>
            <person name="Pohl T."/>
            <person name="Merkel B.J."/>
            <person name="Hornburger P."/>
            <person name="Mueller R.-W."/>
            <person name="Bruemmer F."/>
            <person name="Labrenz M."/>
            <person name="Spormann A.M."/>
            <person name="Op Den Camp H."/>
            <person name="Overmann J."/>
            <person name="Amann R."/>
            <person name="Jetten M.S.M."/>
            <person name="Mascher T."/>
            <person name="Medema M.H."/>
            <person name="Devos D.P."/>
            <person name="Kaster A.-K."/>
            <person name="Ovreas L."/>
            <person name="Rohde M."/>
            <person name="Galperin M.Y."/>
            <person name="Jogler C."/>
        </authorList>
    </citation>
    <scope>NUCLEOTIDE SEQUENCE [LARGE SCALE GENOMIC DNA]</scope>
    <source>
        <strain evidence="2 3">CA54</strain>
    </source>
</reference>
<comment type="caution">
    <text evidence="2">The sequence shown here is derived from an EMBL/GenBank/DDBJ whole genome shotgun (WGS) entry which is preliminary data.</text>
</comment>
<feature type="region of interest" description="Disordered" evidence="1">
    <location>
        <begin position="1"/>
        <end position="22"/>
    </location>
</feature>
<dbReference type="Proteomes" id="UP000320735">
    <property type="component" value="Unassembled WGS sequence"/>
</dbReference>
<dbReference type="EMBL" id="SJPP01000003">
    <property type="protein sequence ID" value="TWU06944.1"/>
    <property type="molecule type" value="Genomic_DNA"/>
</dbReference>
<accession>A0A5C6B8V2</accession>
<evidence type="ECO:0000313" key="2">
    <source>
        <dbReference type="EMBL" id="TWU06944.1"/>
    </source>
</evidence>
<feature type="compositionally biased region" description="Basic and acidic residues" evidence="1">
    <location>
        <begin position="8"/>
        <end position="22"/>
    </location>
</feature>
<sequence length="104" mass="11940">MNLKSRIKSLERLGRSRSEQRLQDAYKPIRASGVPRAVVMARFVIRICNYLEQVPPDSHSHARLSTMLVEARARLKYEIEELAGNVSPWPELSDPRPFYDGDDS</sequence>